<name>A0AAU8WMI6_9VIBR</name>
<protein>
    <submittedName>
        <fullName evidence="1">Uncharacterized protein</fullName>
    </submittedName>
</protein>
<keyword evidence="2" id="KW-1185">Reference proteome</keyword>
<dbReference type="AlphaFoldDB" id="A0AAU8WMI6"/>
<evidence type="ECO:0000313" key="2">
    <source>
        <dbReference type="Proteomes" id="UP000198371"/>
    </source>
</evidence>
<proteinExistence type="predicted"/>
<evidence type="ECO:0000313" key="1">
    <source>
        <dbReference type="EMBL" id="ASK53465.1"/>
    </source>
</evidence>
<dbReference type="EMBL" id="CP022352">
    <property type="protein sequence ID" value="ASK53465.1"/>
    <property type="molecule type" value="Genomic_DNA"/>
</dbReference>
<organism evidence="1 2">
    <name type="scientific">Vibrio tarriae</name>
    <dbReference type="NCBI Taxonomy" id="2014742"/>
    <lineage>
        <taxon>Bacteria</taxon>
        <taxon>Pseudomonadati</taxon>
        <taxon>Pseudomonadota</taxon>
        <taxon>Gammaproteobacteria</taxon>
        <taxon>Vibrionales</taxon>
        <taxon>Vibrionaceae</taxon>
        <taxon>Vibrio</taxon>
    </lineage>
</organism>
<reference evidence="1 2" key="2">
    <citation type="submission" date="2017-06" db="EMBL/GenBank/DDBJ databases">
        <title>Complete genome sequence of Vibrio sp. 2521-89, a close relative of Vibrio cholerae isolated from lake water in New Mexico, USA.</title>
        <authorList>
            <person name="Liang K."/>
            <person name="Orata F.D."/>
            <person name="Winkjer N.S."/>
            <person name="Tarr C.L."/>
            <person name="Boucher Y."/>
        </authorList>
    </citation>
    <scope>NUCLEOTIDE SEQUENCE [LARGE SCALE GENOMIC DNA]</scope>
    <source>
        <strain evidence="1 2">2521-89</strain>
    </source>
</reference>
<reference evidence="2" key="1">
    <citation type="journal article" date="2017" name="Genome Announc.">
        <title>Complete Genome Sequence of Vibrio sp. Strain 2521-89, a Close Relative of Vibrio cholerae Isolated from Lake Water in New Mexico, USA.</title>
        <authorList>
            <person name="Liang K."/>
            <person name="Orata F.D."/>
            <person name="Winkjer N.S."/>
            <person name="Rowe L.A."/>
            <person name="Tarr C.L."/>
            <person name="Boucher Y."/>
        </authorList>
    </citation>
    <scope>NUCLEOTIDE SEQUENCE [LARGE SCALE GENOMIC DNA]</scope>
    <source>
        <strain evidence="2">2521-89</strain>
    </source>
</reference>
<accession>A0AAU8WMI6</accession>
<sequence>MATFIYLQPEQMGFWASFLLAELVGFLTSQTKGGVLMVVEIFKHVSNIIQYATLKVLSSAGLNRGFRFNLLMSR</sequence>
<dbReference type="Proteomes" id="UP000198371">
    <property type="component" value="Chromosome 2"/>
</dbReference>
<gene>
    <name evidence="1" type="ORF">CEQ48_01230</name>
</gene>
<dbReference type="KEGG" id="vti:CEQ48_01230"/>